<dbReference type="Proteomes" id="UP000005877">
    <property type="component" value="Chromosome"/>
</dbReference>
<proteinExistence type="predicted"/>
<dbReference type="RefSeq" id="WP_014585979.1">
    <property type="nucleotide sequence ID" value="NC_017527.1"/>
</dbReference>
<feature type="domain" description="Transcription regulator AsnC/Lrp ligand binding" evidence="1">
    <location>
        <begin position="6"/>
        <end position="72"/>
    </location>
</feature>
<dbReference type="HOGENOM" id="CLU_170329_3_1_2"/>
<dbReference type="Pfam" id="PF01037">
    <property type="entry name" value="AsnC_trans_reg"/>
    <property type="match status" value="1"/>
</dbReference>
<evidence type="ECO:0000313" key="3">
    <source>
        <dbReference type="Proteomes" id="UP000005877"/>
    </source>
</evidence>
<dbReference type="SUPFAM" id="SSF54909">
    <property type="entry name" value="Dimeric alpha+beta barrel"/>
    <property type="match status" value="1"/>
</dbReference>
<dbReference type="Gene3D" id="3.30.70.920">
    <property type="match status" value="1"/>
</dbReference>
<dbReference type="InterPro" id="IPR019887">
    <property type="entry name" value="Tscrpt_reg_AsnC/Lrp_C"/>
</dbReference>
<dbReference type="OrthoDB" id="8136at2157"/>
<evidence type="ECO:0000259" key="1">
    <source>
        <dbReference type="Pfam" id="PF01037"/>
    </source>
</evidence>
<evidence type="ECO:0000313" key="2">
    <source>
        <dbReference type="EMBL" id="AET63794.1"/>
    </source>
</evidence>
<dbReference type="AlphaFoldDB" id="G7WML0"/>
<dbReference type="InterPro" id="IPR011008">
    <property type="entry name" value="Dimeric_a/b-barrel"/>
</dbReference>
<reference evidence="2 3" key="1">
    <citation type="journal article" date="2012" name="PLoS ONE">
        <title>The genome characteristics and predicted function of methyl-group oxidation pathway in the obligate aceticlastic methanogens, Methanosaeta spp.</title>
        <authorList>
            <person name="Zhu J."/>
            <person name="Zheng H."/>
            <person name="Ai G."/>
            <person name="Zhang G."/>
            <person name="Liu D."/>
            <person name="Liu X."/>
            <person name="Dong X."/>
        </authorList>
    </citation>
    <scope>NUCLEOTIDE SEQUENCE [LARGE SCALE GENOMIC DNA]</scope>
    <source>
        <strain evidence="2 3">6Ac</strain>
    </source>
</reference>
<name>G7WML0_METH6</name>
<dbReference type="GeneID" id="12509577"/>
<dbReference type="KEGG" id="mhi:Mhar_0408"/>
<sequence length="87" mass="9428">MVNGIIMLKTVPGHERRVHAALRGLSGINRMYILFGDFDLLLDVQVEGLLALNGLVDTVREVEGVVATRTILAHAFERCGPPGTEAC</sequence>
<protein>
    <submittedName>
        <fullName evidence="2">Transcriptional regulatory protein, AsnC family</fullName>
    </submittedName>
</protein>
<gene>
    <name evidence="2" type="ordered locus">Mhar_0408</name>
</gene>
<accession>G7WML0</accession>
<organism evidence="2 3">
    <name type="scientific">Methanothrix harundinacea (strain 6Ac)</name>
    <name type="common">Methanosaeta harundinacea</name>
    <dbReference type="NCBI Taxonomy" id="1110509"/>
    <lineage>
        <taxon>Archaea</taxon>
        <taxon>Methanobacteriati</taxon>
        <taxon>Methanobacteriota</taxon>
        <taxon>Stenosarchaea group</taxon>
        <taxon>Methanomicrobia</taxon>
        <taxon>Methanotrichales</taxon>
        <taxon>Methanotrichaceae</taxon>
        <taxon>Methanothrix</taxon>
    </lineage>
</organism>
<keyword evidence="3" id="KW-1185">Reference proteome</keyword>
<dbReference type="PATRIC" id="fig|1110509.7.peg.455"/>
<dbReference type="STRING" id="1110509.Mhar_0408"/>
<dbReference type="EMBL" id="CP003117">
    <property type="protein sequence ID" value="AET63794.1"/>
    <property type="molecule type" value="Genomic_DNA"/>
</dbReference>